<proteinExistence type="predicted"/>
<reference evidence="1 2" key="1">
    <citation type="submission" date="2018-06" db="EMBL/GenBank/DDBJ databases">
        <title>Extensive metabolic versatility and redundancy in microbially diverse, dynamic hydrothermal sediments.</title>
        <authorList>
            <person name="Dombrowski N."/>
            <person name="Teske A."/>
            <person name="Baker B.J."/>
        </authorList>
    </citation>
    <scope>NUCLEOTIDE SEQUENCE [LARGE SCALE GENOMIC DNA]</scope>
    <source>
        <strain evidence="1">B47_G16</strain>
    </source>
</reference>
<accession>A0A497E429</accession>
<name>A0A497E429_UNCAE</name>
<comment type="caution">
    <text evidence="1">The sequence shown here is derived from an EMBL/GenBank/DDBJ whole genome shotgun (WGS) entry which is preliminary data.</text>
</comment>
<gene>
    <name evidence="1" type="ORF">DRJ00_03840</name>
</gene>
<organism evidence="1 2">
    <name type="scientific">Aerophobetes bacterium</name>
    <dbReference type="NCBI Taxonomy" id="2030807"/>
    <lineage>
        <taxon>Bacteria</taxon>
        <taxon>Candidatus Aerophobota</taxon>
    </lineage>
</organism>
<protein>
    <submittedName>
        <fullName evidence="1">Uncharacterized protein</fullName>
    </submittedName>
</protein>
<evidence type="ECO:0000313" key="2">
    <source>
        <dbReference type="Proteomes" id="UP000279422"/>
    </source>
</evidence>
<dbReference type="AlphaFoldDB" id="A0A497E429"/>
<evidence type="ECO:0000313" key="1">
    <source>
        <dbReference type="EMBL" id="RLE09571.1"/>
    </source>
</evidence>
<sequence>MKIEEKTRKSANFFFIKDKPDDDFKGSAEIGGGKLFSFILYLISVPVNYRKSILAFFLN</sequence>
<dbReference type="EMBL" id="QMPZ01000039">
    <property type="protein sequence ID" value="RLE09571.1"/>
    <property type="molecule type" value="Genomic_DNA"/>
</dbReference>
<dbReference type="Proteomes" id="UP000279422">
    <property type="component" value="Unassembled WGS sequence"/>
</dbReference>